<feature type="transmembrane region" description="Helical" evidence="7">
    <location>
        <begin position="33"/>
        <end position="59"/>
    </location>
</feature>
<protein>
    <submittedName>
        <fullName evidence="9">Alpha-glucoside transport system permease protein</fullName>
    </submittedName>
</protein>
<feature type="transmembrane region" description="Helical" evidence="7">
    <location>
        <begin position="323"/>
        <end position="347"/>
    </location>
</feature>
<dbReference type="EMBL" id="JACHIU010000001">
    <property type="protein sequence ID" value="MBB6472283.1"/>
    <property type="molecule type" value="Genomic_DNA"/>
</dbReference>
<dbReference type="Gene3D" id="1.10.3720.10">
    <property type="entry name" value="MetI-like"/>
    <property type="match status" value="2"/>
</dbReference>
<evidence type="ECO:0000313" key="10">
    <source>
        <dbReference type="Proteomes" id="UP000555564"/>
    </source>
</evidence>
<accession>A0A7X0IC29</accession>
<evidence type="ECO:0000256" key="6">
    <source>
        <dbReference type="ARBA" id="ARBA00023136"/>
    </source>
</evidence>
<dbReference type="InterPro" id="IPR050809">
    <property type="entry name" value="UgpAE/MalFG_permease"/>
</dbReference>
<feature type="transmembrane region" description="Helical" evidence="7">
    <location>
        <begin position="170"/>
        <end position="191"/>
    </location>
</feature>
<evidence type="ECO:0000256" key="7">
    <source>
        <dbReference type="RuleBase" id="RU363032"/>
    </source>
</evidence>
<evidence type="ECO:0000256" key="1">
    <source>
        <dbReference type="ARBA" id="ARBA00004651"/>
    </source>
</evidence>
<dbReference type="SUPFAM" id="SSF161098">
    <property type="entry name" value="MetI-like"/>
    <property type="match status" value="2"/>
</dbReference>
<dbReference type="InterPro" id="IPR035906">
    <property type="entry name" value="MetI-like_sf"/>
</dbReference>
<dbReference type="AlphaFoldDB" id="A0A7X0IC29"/>
<feature type="transmembrane region" description="Helical" evidence="7">
    <location>
        <begin position="280"/>
        <end position="298"/>
    </location>
</feature>
<dbReference type="Proteomes" id="UP000555564">
    <property type="component" value="Unassembled WGS sequence"/>
</dbReference>
<feature type="transmembrane region" description="Helical" evidence="7">
    <location>
        <begin position="111"/>
        <end position="134"/>
    </location>
</feature>
<evidence type="ECO:0000313" key="9">
    <source>
        <dbReference type="EMBL" id="MBB6472283.1"/>
    </source>
</evidence>
<keyword evidence="10" id="KW-1185">Reference proteome</keyword>
<evidence type="ECO:0000259" key="8">
    <source>
        <dbReference type="PROSITE" id="PS50928"/>
    </source>
</evidence>
<feature type="transmembrane region" description="Helical" evidence="7">
    <location>
        <begin position="79"/>
        <end position="99"/>
    </location>
</feature>
<feature type="transmembrane region" description="Helical" evidence="7">
    <location>
        <begin position="545"/>
        <end position="566"/>
    </location>
</feature>
<feature type="domain" description="ABC transmembrane type-1" evidence="8">
    <location>
        <begin position="381"/>
        <end position="567"/>
    </location>
</feature>
<dbReference type="PANTHER" id="PTHR43227">
    <property type="entry name" value="BLL4140 PROTEIN"/>
    <property type="match status" value="1"/>
</dbReference>
<keyword evidence="3" id="KW-1003">Cell membrane</keyword>
<feature type="domain" description="ABC transmembrane type-1" evidence="8">
    <location>
        <begin position="75"/>
        <end position="296"/>
    </location>
</feature>
<evidence type="ECO:0000256" key="3">
    <source>
        <dbReference type="ARBA" id="ARBA00022475"/>
    </source>
</evidence>
<dbReference type="RefSeq" id="WP_184979368.1">
    <property type="nucleotide sequence ID" value="NZ_JACHIU010000001.1"/>
</dbReference>
<dbReference type="GO" id="GO:0005886">
    <property type="term" value="C:plasma membrane"/>
    <property type="evidence" value="ECO:0007669"/>
    <property type="project" value="UniProtKB-SubCell"/>
</dbReference>
<dbReference type="InterPro" id="IPR000515">
    <property type="entry name" value="MetI-like"/>
</dbReference>
<dbReference type="PROSITE" id="PS50928">
    <property type="entry name" value="ABC_TM1"/>
    <property type="match status" value="2"/>
</dbReference>
<keyword evidence="2 7" id="KW-0813">Transport</keyword>
<comment type="similarity">
    <text evidence="7">Belongs to the binding-protein-dependent transport system permease family.</text>
</comment>
<organism evidence="9 10">
    <name type="scientific">Sphaerisporangium rubeum</name>
    <dbReference type="NCBI Taxonomy" id="321317"/>
    <lineage>
        <taxon>Bacteria</taxon>
        <taxon>Bacillati</taxon>
        <taxon>Actinomycetota</taxon>
        <taxon>Actinomycetes</taxon>
        <taxon>Streptosporangiales</taxon>
        <taxon>Streptosporangiaceae</taxon>
        <taxon>Sphaerisporangium</taxon>
    </lineage>
</organism>
<gene>
    <name evidence="9" type="ORF">BJ992_001714</name>
</gene>
<evidence type="ECO:0000256" key="4">
    <source>
        <dbReference type="ARBA" id="ARBA00022692"/>
    </source>
</evidence>
<keyword evidence="6 7" id="KW-0472">Membrane</keyword>
<feature type="transmembrane region" description="Helical" evidence="7">
    <location>
        <begin position="418"/>
        <end position="438"/>
    </location>
</feature>
<dbReference type="CDD" id="cd06261">
    <property type="entry name" value="TM_PBP2"/>
    <property type="match status" value="1"/>
</dbReference>
<comment type="caution">
    <text evidence="9">The sequence shown here is derived from an EMBL/GenBank/DDBJ whole genome shotgun (WGS) entry which is preliminary data.</text>
</comment>
<sequence>MSGDPPMFAVTPRTDPRPPVTWRSRGRWAGWGYVLPALVVVTVIIIASLVMTVAASLRAPSGYRALVLDPQFGPALRNNLAWVGFTVVTCVLGLGLAYVARSAGARSRRVLTVALVIPAVISPLTAGIAFRIIFDHRPERGPVAAVVRAALGPAAGAGDGSQGYLLGAGWIWVLLGAAFVWQWTGVAFLAFHDGLRRVREDLVRIARIFAPGPWSKLRLVLIPTLLPSAAVAGLIVLLAATRTFEIVLVAVPGSLQDQVDVLGLFWWRQSDVFVQGEREALGVLLFLIPAAAALTLLWRLRKELPSSGPSGAARLPSRATGRWTWVLPGLVAAVWLTPIAALLLASFHAPVDVARSGLLNGDYGLESYQEALSDGSLLAAMVPTATRAVLVAVLVVLTAVPAAYGLTHAGMRRRTAGAFVAFAAVFATIPPQAIAVPLGRTTAGLAGGPVTLSLIHAALVLPLAVLLLRGAFASVPRSVVDRPLAQGESAFRRVVEARLPAVLTVAVLAAVSTWNDLVVSLLLSWPSADQVPLVVWQQSRYFATSAGPLAAESVLAGVVPVALVLANGRLLAEGLTTGVDR</sequence>
<reference evidence="9 10" key="1">
    <citation type="submission" date="2020-08" db="EMBL/GenBank/DDBJ databases">
        <title>Sequencing the genomes of 1000 actinobacteria strains.</title>
        <authorList>
            <person name="Klenk H.-P."/>
        </authorList>
    </citation>
    <scope>NUCLEOTIDE SEQUENCE [LARGE SCALE GENOMIC DNA]</scope>
    <source>
        <strain evidence="9 10">DSM 44936</strain>
    </source>
</reference>
<dbReference type="GO" id="GO:0055085">
    <property type="term" value="P:transmembrane transport"/>
    <property type="evidence" value="ECO:0007669"/>
    <property type="project" value="InterPro"/>
</dbReference>
<keyword evidence="5 7" id="KW-1133">Transmembrane helix</keyword>
<dbReference type="Pfam" id="PF00528">
    <property type="entry name" value="BPD_transp_1"/>
    <property type="match status" value="1"/>
</dbReference>
<evidence type="ECO:0000256" key="2">
    <source>
        <dbReference type="ARBA" id="ARBA00022448"/>
    </source>
</evidence>
<comment type="subcellular location">
    <subcellularLocation>
        <location evidence="1 7">Cell membrane</location>
        <topology evidence="1 7">Multi-pass membrane protein</topology>
    </subcellularLocation>
</comment>
<name>A0A7X0IC29_9ACTN</name>
<keyword evidence="4 7" id="KW-0812">Transmembrane</keyword>
<feature type="transmembrane region" description="Helical" evidence="7">
    <location>
        <begin position="501"/>
        <end position="525"/>
    </location>
</feature>
<feature type="transmembrane region" description="Helical" evidence="7">
    <location>
        <begin position="450"/>
        <end position="468"/>
    </location>
</feature>
<feature type="transmembrane region" description="Helical" evidence="7">
    <location>
        <begin position="385"/>
        <end position="406"/>
    </location>
</feature>
<proteinExistence type="inferred from homology"/>
<dbReference type="PANTHER" id="PTHR43227:SF8">
    <property type="entry name" value="DIACETYLCHITOBIOSE UPTAKE SYSTEM PERMEASE PROTEIN DASB"/>
    <property type="match status" value="1"/>
</dbReference>
<feature type="transmembrane region" description="Helical" evidence="7">
    <location>
        <begin position="217"/>
        <end position="240"/>
    </location>
</feature>
<evidence type="ECO:0000256" key="5">
    <source>
        <dbReference type="ARBA" id="ARBA00022989"/>
    </source>
</evidence>